<evidence type="ECO:0000313" key="2">
    <source>
        <dbReference type="Proteomes" id="UP000185753"/>
    </source>
</evidence>
<gene>
    <name evidence="1" type="ORF">A9J31_14945</name>
</gene>
<accession>A0A1A7RDZ9</accession>
<dbReference type="EMBL" id="LZDS01000016">
    <property type="protein sequence ID" value="OBX28917.1"/>
    <property type="molecule type" value="Genomic_DNA"/>
</dbReference>
<organism evidence="1 2">
    <name type="scientific">Acinetobacter gandensis</name>
    <dbReference type="NCBI Taxonomy" id="1443941"/>
    <lineage>
        <taxon>Bacteria</taxon>
        <taxon>Pseudomonadati</taxon>
        <taxon>Pseudomonadota</taxon>
        <taxon>Gammaproteobacteria</taxon>
        <taxon>Moraxellales</taxon>
        <taxon>Moraxellaceae</taxon>
        <taxon>Acinetobacter</taxon>
    </lineage>
</organism>
<reference evidence="2" key="1">
    <citation type="submission" date="2016-06" db="EMBL/GenBank/DDBJ databases">
        <authorList>
            <person name="Radolfova-Krizova L."/>
            <person name="Nemec A."/>
        </authorList>
    </citation>
    <scope>NUCLEOTIDE SEQUENCE [LARGE SCALE GENOMIC DNA]</scope>
    <source>
        <strain evidence="2">ANC 4275</strain>
    </source>
</reference>
<dbReference type="Proteomes" id="UP000185753">
    <property type="component" value="Unassembled WGS sequence"/>
</dbReference>
<proteinExistence type="predicted"/>
<dbReference type="AlphaFoldDB" id="A0A1A7RDZ9"/>
<comment type="caution">
    <text evidence="1">The sequence shown here is derived from an EMBL/GenBank/DDBJ whole genome shotgun (WGS) entry which is preliminary data.</text>
</comment>
<keyword evidence="2" id="KW-1185">Reference proteome</keyword>
<name>A0A1A7RDZ9_9GAMM</name>
<evidence type="ECO:0000313" key="1">
    <source>
        <dbReference type="EMBL" id="OBX28917.1"/>
    </source>
</evidence>
<protein>
    <submittedName>
        <fullName evidence="1">Uncharacterized protein</fullName>
    </submittedName>
</protein>
<sequence length="67" mass="7164">MESSVNNYRSSLNLYGLARCVAHTMASAVFERVQAIKVKAGESGTFGSGGEFVVMTFHFGSKGRCIA</sequence>